<dbReference type="RefSeq" id="WP_162371430.1">
    <property type="nucleotide sequence ID" value="NZ_JAAEEH010000054.1"/>
</dbReference>
<comment type="caution">
    <text evidence="2">The sequence shown here is derived from an EMBL/GenBank/DDBJ whole genome shotgun (WGS) entry which is preliminary data.</text>
</comment>
<evidence type="ECO:0000259" key="1">
    <source>
        <dbReference type="Pfam" id="PF11997"/>
    </source>
</evidence>
<accession>A0A7X5HXY5</accession>
<gene>
    <name evidence="2" type="ORF">GXN74_13270</name>
</gene>
<feature type="domain" description="DUF3492" evidence="1">
    <location>
        <begin position="1"/>
        <end position="260"/>
    </location>
</feature>
<reference evidence="2 3" key="1">
    <citation type="submission" date="2020-01" db="EMBL/GenBank/DDBJ databases">
        <title>Anaeroalcalibacter tamaniensis gen. nov., sp. nov., moderately halophilic strictly anaerobic fermenter bacterium from mud volcano of Taman peninsula.</title>
        <authorList>
            <person name="Frolova A."/>
            <person name="Merkel A.Y."/>
            <person name="Slobodkin A.I."/>
        </authorList>
    </citation>
    <scope>NUCLEOTIDE SEQUENCE [LARGE SCALE GENOMIC DNA]</scope>
    <source>
        <strain evidence="2 3">F-3ap</strain>
    </source>
</reference>
<dbReference type="Pfam" id="PF13692">
    <property type="entry name" value="Glyco_trans_1_4"/>
    <property type="match status" value="1"/>
</dbReference>
<dbReference type="Proteomes" id="UP000461585">
    <property type="component" value="Unassembled WGS sequence"/>
</dbReference>
<dbReference type="SUPFAM" id="SSF53756">
    <property type="entry name" value="UDP-Glycosyltransferase/glycogen phosphorylase"/>
    <property type="match status" value="1"/>
</dbReference>
<name>A0A7X5HXY5_9FIRM</name>
<protein>
    <submittedName>
        <fullName evidence="2">DUF3492 domain-containing protein</fullName>
    </submittedName>
</protein>
<evidence type="ECO:0000313" key="2">
    <source>
        <dbReference type="EMBL" id="NDL68709.1"/>
    </source>
</evidence>
<dbReference type="NCBIfam" id="NF038011">
    <property type="entry name" value="PelF"/>
    <property type="match status" value="1"/>
</dbReference>
<dbReference type="PANTHER" id="PTHR12526">
    <property type="entry name" value="GLYCOSYLTRANSFERASE"/>
    <property type="match status" value="1"/>
</dbReference>
<sequence>MKICLVAEGSYPYISGGVSSWVQQLINSMPEHQFVIIAINPDSTADTEIKYALPKNVLEVVDIYMDHLLLPTEHWNRRLPLSQEEVSLIGGLMKSEVEDWPGVFDVFSKLEEKGFNAEDIFSSKMFFHVIQDVYNKRYTHVSFMEMFWTMRSMYLMLFSLLLRKYPDADLYHSVSTGYAGILAAYASHRNGCGFVLTEHGIYTREREEDIIKADWVKGDFKSIWIEFFGCLSSAAYAGADRVVSLFNKNMEIQVDLGCDRNKIKVIPNGIRENDFEKVRRSIADRTDGREINVGAVVRVVPIKDIKTMLQAFAHVNKKLPGINFWIMGPTEEDEEYFEECIAFKDSLKLDNVVFTGHVNLREYLGRMDLLVLTSISEGQPLAILEGMACSLPFVSTNVGDCEALVRGCYDDFGPAGKVATVMDYEGIGEGIVALCRDFKLRRRLGENGYQRIKNLYSAEDFINGYKEIYLDLGERMANGRDRIRTQKSL</sequence>
<dbReference type="InterPro" id="IPR022622">
    <property type="entry name" value="DUF3492"/>
</dbReference>
<dbReference type="Pfam" id="PF11997">
    <property type="entry name" value="DUF3492"/>
    <property type="match status" value="1"/>
</dbReference>
<dbReference type="EMBL" id="JAAEEH010000054">
    <property type="protein sequence ID" value="NDL68709.1"/>
    <property type="molecule type" value="Genomic_DNA"/>
</dbReference>
<keyword evidence="3" id="KW-1185">Reference proteome</keyword>
<organism evidence="2 3">
    <name type="scientific">Anaerotalea alkaliphila</name>
    <dbReference type="NCBI Taxonomy" id="2662126"/>
    <lineage>
        <taxon>Bacteria</taxon>
        <taxon>Bacillati</taxon>
        <taxon>Bacillota</taxon>
        <taxon>Clostridia</taxon>
        <taxon>Eubacteriales</taxon>
        <taxon>Anaerotalea</taxon>
    </lineage>
</organism>
<dbReference type="PANTHER" id="PTHR12526:SF608">
    <property type="entry name" value="PELF"/>
    <property type="match status" value="1"/>
</dbReference>
<dbReference type="InterPro" id="IPR047691">
    <property type="entry name" value="PelF-like"/>
</dbReference>
<dbReference type="Gene3D" id="3.40.50.2000">
    <property type="entry name" value="Glycogen Phosphorylase B"/>
    <property type="match status" value="2"/>
</dbReference>
<dbReference type="AlphaFoldDB" id="A0A7X5HXY5"/>
<evidence type="ECO:0000313" key="3">
    <source>
        <dbReference type="Proteomes" id="UP000461585"/>
    </source>
</evidence>
<proteinExistence type="predicted"/>